<keyword evidence="1" id="KW-0547">Nucleotide-binding</keyword>
<evidence type="ECO:0000313" key="6">
    <source>
        <dbReference type="Proteomes" id="UP001064971"/>
    </source>
</evidence>
<dbReference type="Pfam" id="PF03704">
    <property type="entry name" value="BTAD"/>
    <property type="match status" value="1"/>
</dbReference>
<evidence type="ECO:0000259" key="4">
    <source>
        <dbReference type="SMART" id="SM01043"/>
    </source>
</evidence>
<dbReference type="Gene3D" id="1.10.10.10">
    <property type="entry name" value="Winged helix-like DNA-binding domain superfamily/Winged helix DNA-binding domain"/>
    <property type="match status" value="1"/>
</dbReference>
<dbReference type="PANTHER" id="PTHR16305:SF28">
    <property type="entry name" value="GUANYLATE CYCLASE DOMAIN-CONTAINING PROTEIN"/>
    <property type="match status" value="1"/>
</dbReference>
<dbReference type="PROSITE" id="PS50005">
    <property type="entry name" value="TPR"/>
    <property type="match status" value="1"/>
</dbReference>
<dbReference type="PANTHER" id="PTHR16305">
    <property type="entry name" value="TESTICULAR SOLUBLE ADENYLYL CYCLASE"/>
    <property type="match status" value="1"/>
</dbReference>
<dbReference type="EMBL" id="AP026562">
    <property type="protein sequence ID" value="BDP44030.1"/>
    <property type="molecule type" value="Genomic_DNA"/>
</dbReference>
<dbReference type="SUPFAM" id="SSF48452">
    <property type="entry name" value="TPR-like"/>
    <property type="match status" value="3"/>
</dbReference>
<organism evidence="5 6">
    <name type="scientific">Deinococcus aetherius</name>
    <dbReference type="NCBI Taxonomy" id="200252"/>
    <lineage>
        <taxon>Bacteria</taxon>
        <taxon>Thermotogati</taxon>
        <taxon>Deinococcota</taxon>
        <taxon>Deinococci</taxon>
        <taxon>Deinococcales</taxon>
        <taxon>Deinococcaceae</taxon>
        <taxon>Deinococcus</taxon>
    </lineage>
</organism>
<reference evidence="5" key="1">
    <citation type="submission" date="2022-07" db="EMBL/GenBank/DDBJ databases">
        <title>Complete Genome Sequence of the Radioresistant Bacterium Deinococcus aetherius ST0316, Isolated from the Air Dust collected in Lower Stratosphere above Japan.</title>
        <authorList>
            <person name="Satoh K."/>
            <person name="Hagiwara K."/>
            <person name="Katsumata K."/>
            <person name="Kubo A."/>
            <person name="Yokobori S."/>
            <person name="Yamagishi A."/>
            <person name="Oono Y."/>
            <person name="Narumi I."/>
        </authorList>
    </citation>
    <scope>NUCLEOTIDE SEQUENCE</scope>
    <source>
        <strain evidence="5">ST0316</strain>
        <plasmid evidence="5">pDAETH-2</plasmid>
    </source>
</reference>
<dbReference type="Gene3D" id="3.40.50.300">
    <property type="entry name" value="P-loop containing nucleotide triphosphate hydrolases"/>
    <property type="match status" value="1"/>
</dbReference>
<keyword evidence="5" id="KW-0614">Plasmid</keyword>
<dbReference type="InterPro" id="IPR005158">
    <property type="entry name" value="BTAD"/>
</dbReference>
<keyword evidence="2" id="KW-0067">ATP-binding</keyword>
<sequence>MNNTPTWRLFVLGGPRLVAPDGRETRPEGKSLALLAYLALEGQAPRSRLAGLLWPERTETAARNNLVQLLRRMRAAHGGALIVGQETLSLAPGVGVDVWDVLRGTPGGAELPSAPLLEGVRFGDHLDLADWLIVQRDRIDTRRARETARAADRAEEAGDLAGATRLARRALALDPQSEETHRRLMRLLYLAGQSAEALGVYAGLRERLRDELRTEPMPETRDLAALIERGGALPPARPVVPVSLAALHPPVLAGRERELARMGEAWERGQFIIVAGAPGMGKSRLAADFAASRGRVLWVEARPGDTLVPYTTTIRSLRRALSLSGAELPLDLRRAVSFLLPELAPPGEAPATTTDAGLHTALQHAFGLCLTGVDVCVFDDMQFADDASVEVGFDMIGAVFPMGQPGGLPHFIAVHRENELPPYTYGIFERLVGAGQAEWLRLPPLSESATRDLLASLSVAPQEVEGLARASGGHPLFVLEGVKALASGGEFGRSGTVPPRLGQLIGDRLSRLPKMALHVARACAVLGRDFTPDLVAGLLSAPLLDVVGAWDELEAAQILAGERFHHDLVAEAVLEGIPPSVRRLLHRAAARALEGENAPPARVAWHWRQGEQDLEAAPWLLRAGEAAQASLRLREAAAHFGEAARLLEAQGDGRAFGAWRRRAEVLSLGDNLEARQSAVNDVLERAGTPTETAQGWLLQAGLFSARNEGVRAEGAVRRGLAALEGQDEPELRANLLGDLGAALWAQGRLPGAEAALREAVAVLEPLGPSVALAASGLSNLAVVLDHGDRHREAEGLHRRAAGMLEALGDRGHLAVILRNLSVCLSDLGEVRAGLEALKRSTALHEEGTHDASATSHLLLGLAHADLGEYRAAVRHFEQVLTGELDPSGWLHDYARGCLGEVLVFLGDFERAGELLTRARAATLPGPYAVRVHLALARLAFGRGEDDQAALEQAETLLGEAPRPLALGRVRLVQALWADPEAACRAARGALDLARRHDLGGLELSAHTRLAAALLRAGQVREALDQAAQAAHLLNTFEPADLSRGGVLLTLFEAQQGAGDPTAEATLRRAEAWLDCTARKHVPHELRDAFLAHNPVARGILVARERFFTT</sequence>
<dbReference type="Proteomes" id="UP001064971">
    <property type="component" value="Plasmid pDAETH-2"/>
</dbReference>
<dbReference type="InterPro" id="IPR036388">
    <property type="entry name" value="WH-like_DNA-bd_sf"/>
</dbReference>
<feature type="domain" description="Bacterial transcriptional activator" evidence="4">
    <location>
        <begin position="96"/>
        <end position="228"/>
    </location>
</feature>
<dbReference type="SMART" id="SM00028">
    <property type="entry name" value="TPR"/>
    <property type="match status" value="5"/>
</dbReference>
<accession>A0ABM8AJN2</accession>
<dbReference type="InterPro" id="IPR019734">
    <property type="entry name" value="TPR_rpt"/>
</dbReference>
<evidence type="ECO:0000256" key="1">
    <source>
        <dbReference type="ARBA" id="ARBA00022741"/>
    </source>
</evidence>
<evidence type="ECO:0000256" key="2">
    <source>
        <dbReference type="ARBA" id="ARBA00022840"/>
    </source>
</evidence>
<dbReference type="Gene3D" id="1.25.40.10">
    <property type="entry name" value="Tetratricopeptide repeat domain"/>
    <property type="match status" value="3"/>
</dbReference>
<dbReference type="InterPro" id="IPR027417">
    <property type="entry name" value="P-loop_NTPase"/>
</dbReference>
<gene>
    <name evidence="5" type="ORF">DAETH_39990</name>
</gene>
<geneLocation type="plasmid" evidence="5 6">
    <name>pDAETH-2</name>
</geneLocation>
<evidence type="ECO:0000256" key="3">
    <source>
        <dbReference type="PROSITE-ProRule" id="PRU00339"/>
    </source>
</evidence>
<evidence type="ECO:0000313" key="5">
    <source>
        <dbReference type="EMBL" id="BDP44030.1"/>
    </source>
</evidence>
<dbReference type="Pfam" id="PF13424">
    <property type="entry name" value="TPR_12"/>
    <property type="match status" value="1"/>
</dbReference>
<proteinExistence type="predicted"/>
<dbReference type="InterPro" id="IPR011990">
    <property type="entry name" value="TPR-like_helical_dom_sf"/>
</dbReference>
<protein>
    <recommendedName>
        <fullName evidence="4">Bacterial transcriptional activator domain-containing protein</fullName>
    </recommendedName>
</protein>
<keyword evidence="3" id="KW-0802">TPR repeat</keyword>
<dbReference type="RefSeq" id="WP_264778393.1">
    <property type="nucleotide sequence ID" value="NZ_AP026562.1"/>
</dbReference>
<feature type="repeat" description="TPR" evidence="3">
    <location>
        <begin position="853"/>
        <end position="886"/>
    </location>
</feature>
<keyword evidence="6" id="KW-1185">Reference proteome</keyword>
<name>A0ABM8AJN2_9DEIO</name>
<dbReference type="SMART" id="SM01043">
    <property type="entry name" value="BTAD"/>
    <property type="match status" value="1"/>
</dbReference>
<dbReference type="SUPFAM" id="SSF52540">
    <property type="entry name" value="P-loop containing nucleoside triphosphate hydrolases"/>
    <property type="match status" value="1"/>
</dbReference>